<keyword evidence="2" id="KW-0560">Oxidoreductase</keyword>
<gene>
    <name evidence="2" type="ORF">EDD52_12317</name>
</gene>
<dbReference type="SUPFAM" id="SSF54593">
    <property type="entry name" value="Glyoxalase/Bleomycin resistance protein/Dihydroxybiphenyl dioxygenase"/>
    <property type="match status" value="1"/>
</dbReference>
<comment type="caution">
    <text evidence="2">The sequence shown here is derived from an EMBL/GenBank/DDBJ whole genome shotgun (WGS) entry which is preliminary data.</text>
</comment>
<feature type="domain" description="VOC" evidence="1">
    <location>
        <begin position="5"/>
        <end position="123"/>
    </location>
</feature>
<evidence type="ECO:0000259" key="1">
    <source>
        <dbReference type="PROSITE" id="PS51819"/>
    </source>
</evidence>
<dbReference type="Pfam" id="PF00903">
    <property type="entry name" value="Glyoxalase"/>
    <property type="match status" value="1"/>
</dbReference>
<evidence type="ECO:0000313" key="3">
    <source>
        <dbReference type="Proteomes" id="UP000295696"/>
    </source>
</evidence>
<dbReference type="PANTHER" id="PTHR46142:SF3">
    <property type="entry name" value="F18B13.24 PROTEIN"/>
    <property type="match status" value="1"/>
</dbReference>
<dbReference type="InterPro" id="IPR037523">
    <property type="entry name" value="VOC_core"/>
</dbReference>
<dbReference type="PANTHER" id="PTHR46142">
    <property type="match status" value="1"/>
</dbReference>
<dbReference type="GO" id="GO:0051213">
    <property type="term" value="F:dioxygenase activity"/>
    <property type="evidence" value="ECO:0007669"/>
    <property type="project" value="UniProtKB-KW"/>
</dbReference>
<keyword evidence="2" id="KW-0456">Lyase</keyword>
<dbReference type="EMBL" id="SLZU01000023">
    <property type="protein sequence ID" value="TCS58987.1"/>
    <property type="molecule type" value="Genomic_DNA"/>
</dbReference>
<reference evidence="2 3" key="1">
    <citation type="submission" date="2019-03" db="EMBL/GenBank/DDBJ databases">
        <title>Genomic Encyclopedia of Type Strains, Phase IV (KMG-IV): sequencing the most valuable type-strain genomes for metagenomic binning, comparative biology and taxonomic classification.</title>
        <authorList>
            <person name="Goeker M."/>
        </authorList>
    </citation>
    <scope>NUCLEOTIDE SEQUENCE [LARGE SCALE GENOMIC DNA]</scope>
    <source>
        <strain evidence="2 3">DSM 104836</strain>
    </source>
</reference>
<dbReference type="InterPro" id="IPR004360">
    <property type="entry name" value="Glyas_Fos-R_dOase_dom"/>
</dbReference>
<keyword evidence="3" id="KW-1185">Reference proteome</keyword>
<evidence type="ECO:0000313" key="2">
    <source>
        <dbReference type="EMBL" id="TCS58987.1"/>
    </source>
</evidence>
<proteinExistence type="predicted"/>
<dbReference type="GO" id="GO:0016829">
    <property type="term" value="F:lyase activity"/>
    <property type="evidence" value="ECO:0007669"/>
    <property type="project" value="UniProtKB-KW"/>
</dbReference>
<dbReference type="Proteomes" id="UP000295696">
    <property type="component" value="Unassembled WGS sequence"/>
</dbReference>
<dbReference type="OrthoDB" id="5243302at2"/>
<keyword evidence="2" id="KW-0223">Dioxygenase</keyword>
<name>A0A4V2UMU2_9RHOB</name>
<organism evidence="2 3">
    <name type="scientific">Primorskyibacter sedentarius</name>
    <dbReference type="NCBI Taxonomy" id="745311"/>
    <lineage>
        <taxon>Bacteria</taxon>
        <taxon>Pseudomonadati</taxon>
        <taxon>Pseudomonadota</taxon>
        <taxon>Alphaproteobacteria</taxon>
        <taxon>Rhodobacterales</taxon>
        <taxon>Roseobacteraceae</taxon>
        <taxon>Primorskyibacter</taxon>
    </lineage>
</organism>
<dbReference type="Gene3D" id="3.10.180.10">
    <property type="entry name" value="2,3-Dihydroxybiphenyl 1,2-Dioxygenase, domain 1"/>
    <property type="match status" value="1"/>
</dbReference>
<dbReference type="RefSeq" id="WP_132248291.1">
    <property type="nucleotide sequence ID" value="NZ_SLZU01000023.1"/>
</dbReference>
<dbReference type="InterPro" id="IPR029068">
    <property type="entry name" value="Glyas_Bleomycin-R_OHBP_Dase"/>
</dbReference>
<dbReference type="AlphaFoldDB" id="A0A4V2UMU2"/>
<protein>
    <submittedName>
        <fullName evidence="2">Catechol 2,3-dioxygenase-like lactoylglutathione lyase family enzyme</fullName>
    </submittedName>
</protein>
<sequence length="126" mass="13954">MQVRRLDHVNIQTTQVEALVAWYGDILGLRTGARPNFPFPGAWLYAGDAAVIHLVGHGGDPAVGSEVKLKLEHFALTATGKADFEAKLSHRAVPHQRFELDEIGVVQFHLRDPDGNHVHIDFISQE</sequence>
<accession>A0A4V2UMU2</accession>
<dbReference type="PROSITE" id="PS51819">
    <property type="entry name" value="VOC"/>
    <property type="match status" value="1"/>
</dbReference>